<comment type="caution">
    <text evidence="1">The sequence shown here is derived from an EMBL/GenBank/DDBJ whole genome shotgun (WGS) entry which is preliminary data.</text>
</comment>
<evidence type="ECO:0000313" key="1">
    <source>
        <dbReference type="EMBL" id="KAK9951012.1"/>
    </source>
</evidence>
<dbReference type="EMBL" id="JBEDUW010000001">
    <property type="protein sequence ID" value="KAK9951012.1"/>
    <property type="molecule type" value="Genomic_DNA"/>
</dbReference>
<accession>A0AAW1YQR2</accession>
<sequence>MRDGAGLLQIWISGEAGAKETTPVELNGCRSAGLRKVAAWVWVSGVGDGERGLWIRARNRGGGDFCRFGDREDVHSDDGCD</sequence>
<evidence type="ECO:0000313" key="2">
    <source>
        <dbReference type="Proteomes" id="UP001457282"/>
    </source>
</evidence>
<keyword evidence="2" id="KW-1185">Reference proteome</keyword>
<dbReference type="Proteomes" id="UP001457282">
    <property type="component" value="Unassembled WGS sequence"/>
</dbReference>
<protein>
    <submittedName>
        <fullName evidence="1">Uncharacterized protein</fullName>
    </submittedName>
</protein>
<reference evidence="1 2" key="1">
    <citation type="journal article" date="2023" name="G3 (Bethesda)">
        <title>A chromosome-length genome assembly and annotation of blackberry (Rubus argutus, cv. 'Hillquist').</title>
        <authorList>
            <person name="Bruna T."/>
            <person name="Aryal R."/>
            <person name="Dudchenko O."/>
            <person name="Sargent D.J."/>
            <person name="Mead D."/>
            <person name="Buti M."/>
            <person name="Cavallini A."/>
            <person name="Hytonen T."/>
            <person name="Andres J."/>
            <person name="Pham M."/>
            <person name="Weisz D."/>
            <person name="Mascagni F."/>
            <person name="Usai G."/>
            <person name="Natali L."/>
            <person name="Bassil N."/>
            <person name="Fernandez G.E."/>
            <person name="Lomsadze A."/>
            <person name="Armour M."/>
            <person name="Olukolu B."/>
            <person name="Poorten T."/>
            <person name="Britton C."/>
            <person name="Davik J."/>
            <person name="Ashrafi H."/>
            <person name="Aiden E.L."/>
            <person name="Borodovsky M."/>
            <person name="Worthington M."/>
        </authorList>
    </citation>
    <scope>NUCLEOTIDE SEQUENCE [LARGE SCALE GENOMIC DNA]</scope>
    <source>
        <strain evidence="1">PI 553951</strain>
    </source>
</reference>
<gene>
    <name evidence="1" type="ORF">M0R45_006474</name>
</gene>
<organism evidence="1 2">
    <name type="scientific">Rubus argutus</name>
    <name type="common">Southern blackberry</name>
    <dbReference type="NCBI Taxonomy" id="59490"/>
    <lineage>
        <taxon>Eukaryota</taxon>
        <taxon>Viridiplantae</taxon>
        <taxon>Streptophyta</taxon>
        <taxon>Embryophyta</taxon>
        <taxon>Tracheophyta</taxon>
        <taxon>Spermatophyta</taxon>
        <taxon>Magnoliopsida</taxon>
        <taxon>eudicotyledons</taxon>
        <taxon>Gunneridae</taxon>
        <taxon>Pentapetalae</taxon>
        <taxon>rosids</taxon>
        <taxon>fabids</taxon>
        <taxon>Rosales</taxon>
        <taxon>Rosaceae</taxon>
        <taxon>Rosoideae</taxon>
        <taxon>Rosoideae incertae sedis</taxon>
        <taxon>Rubus</taxon>
    </lineage>
</organism>
<proteinExistence type="predicted"/>
<name>A0AAW1YQR2_RUBAR</name>
<dbReference type="AlphaFoldDB" id="A0AAW1YQR2"/>